<dbReference type="PROSITE" id="PS50192">
    <property type="entry name" value="T_SNARE"/>
    <property type="match status" value="1"/>
</dbReference>
<dbReference type="RefSeq" id="WP_172244072.1">
    <property type="nucleotide sequence ID" value="NZ_JABFDP010000061.1"/>
</dbReference>
<dbReference type="Proteomes" id="UP001314635">
    <property type="component" value="Unassembled WGS sequence"/>
</dbReference>
<protein>
    <submittedName>
        <fullName evidence="10">HAMP domain-containing protein</fullName>
    </submittedName>
</protein>
<feature type="domain" description="Methyl-accepting transducer" evidence="7">
    <location>
        <begin position="443"/>
        <end position="676"/>
    </location>
</feature>
<dbReference type="SMART" id="SM00304">
    <property type="entry name" value="HAMP"/>
    <property type="match status" value="1"/>
</dbReference>
<gene>
    <name evidence="10" type="ORF">JQ619_37600</name>
</gene>
<evidence type="ECO:0000259" key="7">
    <source>
        <dbReference type="PROSITE" id="PS50111"/>
    </source>
</evidence>
<dbReference type="PANTHER" id="PTHR32089:SF112">
    <property type="entry name" value="LYSOZYME-LIKE PROTEIN-RELATED"/>
    <property type="match status" value="1"/>
</dbReference>
<dbReference type="SUPFAM" id="SSF58104">
    <property type="entry name" value="Methyl-accepting chemotaxis protein (MCP) signaling domain"/>
    <property type="match status" value="1"/>
</dbReference>
<evidence type="ECO:0000256" key="3">
    <source>
        <dbReference type="ARBA" id="ARBA00023224"/>
    </source>
</evidence>
<keyword evidence="2" id="KW-0997">Cell inner membrane</keyword>
<evidence type="ECO:0000313" key="10">
    <source>
        <dbReference type="EMBL" id="MBR1141477.1"/>
    </source>
</evidence>
<proteinExistence type="inferred from homology"/>
<evidence type="ECO:0000256" key="2">
    <source>
        <dbReference type="ARBA" id="ARBA00022519"/>
    </source>
</evidence>
<dbReference type="InterPro" id="IPR000727">
    <property type="entry name" value="T_SNARE_dom"/>
</dbReference>
<dbReference type="Gene3D" id="6.10.340.10">
    <property type="match status" value="1"/>
</dbReference>
<evidence type="ECO:0000256" key="4">
    <source>
        <dbReference type="ARBA" id="ARBA00029447"/>
    </source>
</evidence>
<dbReference type="Gene3D" id="1.10.287.950">
    <property type="entry name" value="Methyl-accepting chemotaxis protein"/>
    <property type="match status" value="1"/>
</dbReference>
<dbReference type="Pfam" id="PF00672">
    <property type="entry name" value="HAMP"/>
    <property type="match status" value="1"/>
</dbReference>
<dbReference type="PROSITE" id="PS50885">
    <property type="entry name" value="HAMP"/>
    <property type="match status" value="1"/>
</dbReference>
<dbReference type="EMBL" id="JAFCLK010000068">
    <property type="protein sequence ID" value="MBR1141477.1"/>
    <property type="molecule type" value="Genomic_DNA"/>
</dbReference>
<name>A0ABS5GJG7_9BRAD</name>
<dbReference type="InterPro" id="IPR004089">
    <property type="entry name" value="MCPsignal_dom"/>
</dbReference>
<reference evidence="11" key="1">
    <citation type="journal article" date="2021" name="ISME J.">
        <title>Evolutionary origin and ecological implication of a unique nif island in free-living Bradyrhizobium lineages.</title>
        <authorList>
            <person name="Tao J."/>
        </authorList>
    </citation>
    <scope>NUCLEOTIDE SEQUENCE [LARGE SCALE GENOMIC DNA]</scope>
    <source>
        <strain evidence="11">SZCCT0094</strain>
    </source>
</reference>
<keyword evidence="11" id="KW-1185">Reference proteome</keyword>
<sequence>MRLFNGLTIRTMLGVIIGALALLLIGSLASGLLDAFSRTQSAQRIARLAGADQQLFNTLMGFRLERGTFLATLVAEGTADAAADTRIATNRQISETAYKQVQEALSGFADARIAGRLSSLVTAHDRLAGVRPDAERAIHQPKAARDMQAADAFRKAAQDYLDALLVIAADLEETIKLVDPVVDQMVQVKQSAWAARNFGGQFAVRIENAAASGKPWSVADIVGGAEESGRQMQAWSQVVAAAARADAPAALVEAVNRSRQSDAVAMAEQQAGLVKALRNNQTIEFKFAELSKLNTALLSYSVDAANAALAEMVAVAGRRISEARESLILNAVMMVLALAVALVGLAVVQRRISAAIRSLDAAMRRLADRDYTIELAGLDRRDEIGEMSRAVAVFKDSMIAGDRLASEREAEQGRRERRQSTVDQLIRQFEATVTSSLQTLTSASNELNATAQSMSTIADQGRAKASAVAEVSHRASGNVQMVAAATEELSASITEISRQVTESTSIASAAVTQAEKTNDEVRALSDAAQRIGDVVALISGIAEQTNLLALNATIEAARAGEAGKGFAVVAAEVKTLANQTAKATEEITSQVAGIQGATKASVEAIQAISTTIQRVNQIASAIAAAVEQQGAATREIARNVQQASEGTNAVSDNISSVSEATAATGQAAGGVLESVRTLSKLSADLRHDVDQFVSQLRAA</sequence>
<evidence type="ECO:0000256" key="6">
    <source>
        <dbReference type="SAM" id="Phobius"/>
    </source>
</evidence>
<evidence type="ECO:0000313" key="11">
    <source>
        <dbReference type="Proteomes" id="UP001314635"/>
    </source>
</evidence>
<keyword evidence="2" id="KW-1003">Cell membrane</keyword>
<evidence type="ECO:0000256" key="1">
    <source>
        <dbReference type="ARBA" id="ARBA00004429"/>
    </source>
</evidence>
<keyword evidence="6" id="KW-0812">Transmembrane</keyword>
<dbReference type="InterPro" id="IPR003660">
    <property type="entry name" value="HAMP_dom"/>
</dbReference>
<keyword evidence="3 5" id="KW-0807">Transducer</keyword>
<feature type="transmembrane region" description="Helical" evidence="6">
    <location>
        <begin position="327"/>
        <end position="348"/>
    </location>
</feature>
<feature type="domain" description="T-SNARE coiled-coil homology" evidence="8">
    <location>
        <begin position="595"/>
        <end position="657"/>
    </location>
</feature>
<accession>A0ABS5GJG7</accession>
<dbReference type="PANTHER" id="PTHR32089">
    <property type="entry name" value="METHYL-ACCEPTING CHEMOTAXIS PROTEIN MCPB"/>
    <property type="match status" value="1"/>
</dbReference>
<comment type="subcellular location">
    <subcellularLocation>
        <location evidence="1">Cell inner membrane</location>
        <topology evidence="1">Multi-pass membrane protein</topology>
    </subcellularLocation>
</comment>
<dbReference type="SMART" id="SM00283">
    <property type="entry name" value="MA"/>
    <property type="match status" value="1"/>
</dbReference>
<keyword evidence="6" id="KW-1133">Transmembrane helix</keyword>
<keyword evidence="6" id="KW-0472">Membrane</keyword>
<evidence type="ECO:0000256" key="5">
    <source>
        <dbReference type="PROSITE-ProRule" id="PRU00284"/>
    </source>
</evidence>
<comment type="similarity">
    <text evidence="4">Belongs to the methyl-accepting chemotaxis (MCP) protein family.</text>
</comment>
<dbReference type="Pfam" id="PF00015">
    <property type="entry name" value="MCPsignal"/>
    <property type="match status" value="1"/>
</dbReference>
<evidence type="ECO:0000259" key="9">
    <source>
        <dbReference type="PROSITE" id="PS50885"/>
    </source>
</evidence>
<feature type="domain" description="HAMP" evidence="9">
    <location>
        <begin position="350"/>
        <end position="403"/>
    </location>
</feature>
<organism evidence="10 11">
    <name type="scientific">Bradyrhizobium denitrificans</name>
    <dbReference type="NCBI Taxonomy" id="2734912"/>
    <lineage>
        <taxon>Bacteria</taxon>
        <taxon>Pseudomonadati</taxon>
        <taxon>Pseudomonadota</taxon>
        <taxon>Alphaproteobacteria</taxon>
        <taxon>Hyphomicrobiales</taxon>
        <taxon>Nitrobacteraceae</taxon>
        <taxon>Bradyrhizobium</taxon>
    </lineage>
</organism>
<dbReference type="PROSITE" id="PS50111">
    <property type="entry name" value="CHEMOTAXIS_TRANSDUC_2"/>
    <property type="match status" value="1"/>
</dbReference>
<dbReference type="CDD" id="cd06225">
    <property type="entry name" value="HAMP"/>
    <property type="match status" value="1"/>
</dbReference>
<evidence type="ECO:0000259" key="8">
    <source>
        <dbReference type="PROSITE" id="PS50192"/>
    </source>
</evidence>
<comment type="caution">
    <text evidence="10">The sequence shown here is derived from an EMBL/GenBank/DDBJ whole genome shotgun (WGS) entry which is preliminary data.</text>
</comment>